<evidence type="ECO:0000313" key="2">
    <source>
        <dbReference type="EMBL" id="PPJ72109.1"/>
    </source>
</evidence>
<accession>A0A2A1K981</accession>
<dbReference type="EMBL" id="PGWX01000388">
    <property type="protein sequence ID" value="PPJ72109.1"/>
    <property type="molecule type" value="Genomic_DNA"/>
</dbReference>
<evidence type="ECO:0000313" key="3">
    <source>
        <dbReference type="Proteomes" id="UP000238153"/>
    </source>
</evidence>
<dbReference type="Proteomes" id="UP001269271">
    <property type="component" value="Unassembled WGS sequence"/>
</dbReference>
<evidence type="ECO:0000313" key="4">
    <source>
        <dbReference type="Proteomes" id="UP001269271"/>
    </source>
</evidence>
<comment type="caution">
    <text evidence="2">The sequence shown here is derived from an EMBL/GenBank/DDBJ whole genome shotgun (WGS) entry which is preliminary data.</text>
</comment>
<dbReference type="STRING" id="1283.ShL2_02349"/>
<dbReference type="AlphaFoldDB" id="A0A2A1K981"/>
<proteinExistence type="predicted"/>
<organism evidence="2 3">
    <name type="scientific">Staphylococcus haemolyticus</name>
    <dbReference type="NCBI Taxonomy" id="1283"/>
    <lineage>
        <taxon>Bacteria</taxon>
        <taxon>Bacillati</taxon>
        <taxon>Bacillota</taxon>
        <taxon>Bacilli</taxon>
        <taxon>Bacillales</taxon>
        <taxon>Staphylococcaceae</taxon>
        <taxon>Staphylococcus</taxon>
    </lineage>
</organism>
<dbReference type="KEGG" id="shh:ShL2_02349"/>
<name>A0A2A1K981_STAHA</name>
<dbReference type="EMBL" id="JAVSOO010000020">
    <property type="protein sequence ID" value="MDT4287027.1"/>
    <property type="molecule type" value="Genomic_DNA"/>
</dbReference>
<reference evidence="1 4" key="2">
    <citation type="submission" date="2023-08" db="EMBL/GenBank/DDBJ databases">
        <title>Genomic surveillance of Staphylococcus haemolyticus neonatal outbreak in southern France.</title>
        <authorList>
            <person name="Magnan C."/>
            <person name="Morsli M."/>
            <person name="Thiery B."/>
            <person name="Salipante F."/>
            <person name="Attar J."/>
            <person name="Massimo D.M."/>
            <person name="Ory J."/>
            <person name="Pantel A."/>
            <person name="Lavigne J.-P."/>
        </authorList>
    </citation>
    <scope>NUCLEOTIDE SEQUENCE [LARGE SCALE GENOMIC DNA]</scope>
    <source>
        <strain evidence="1 4">NSH026</strain>
    </source>
</reference>
<sequence length="89" mass="10329">MCDTADKLNMISIEDMYNRAMAIKKCSVIYYDDLMNDKECAVWHTLSKTQKGLGVILPFNLMIARNGVDRRIVPSIKLNDDRIFIYPNR</sequence>
<dbReference type="RefSeq" id="WP_011276817.1">
    <property type="nucleotide sequence ID" value="NZ_CABMHO010000044.1"/>
</dbReference>
<protein>
    <submittedName>
        <fullName evidence="2">Uncharacterized protein</fullName>
    </submittedName>
</protein>
<evidence type="ECO:0000313" key="1">
    <source>
        <dbReference type="EMBL" id="MDT4287027.1"/>
    </source>
</evidence>
<dbReference type="Proteomes" id="UP000238153">
    <property type="component" value="Unassembled WGS sequence"/>
</dbReference>
<keyword evidence="4" id="KW-1185">Reference proteome</keyword>
<reference evidence="2 3" key="1">
    <citation type="submission" date="2017-11" db="EMBL/GenBank/DDBJ databases">
        <authorList>
            <person name="Founou R.C."/>
            <person name="Founou L."/>
            <person name="Allam M."/>
            <person name="Ismail A."/>
            <person name="Essack S.Y."/>
        </authorList>
    </citation>
    <scope>NUCLEOTIDE SEQUENCE [LARGE SCALE GENOMIC DNA]</scope>
    <source>
        <strain evidence="2 3">G811N2B1</strain>
    </source>
</reference>
<gene>
    <name evidence="2" type="ORF">CV019_11540</name>
    <name evidence="1" type="ORF">RO950_08325</name>
</gene>
<dbReference type="GeneID" id="93781800"/>